<dbReference type="Proteomes" id="UP001363035">
    <property type="component" value="Unassembled WGS sequence"/>
</dbReference>
<gene>
    <name evidence="13" type="ORF">VJ786_03865</name>
</gene>
<evidence type="ECO:0000256" key="8">
    <source>
        <dbReference type="PROSITE-ProRule" id="PRU01360"/>
    </source>
</evidence>
<dbReference type="InterPro" id="IPR036942">
    <property type="entry name" value="Beta-barrel_TonB_sf"/>
</dbReference>
<proteinExistence type="inferred from homology"/>
<organism evidence="13 14">
    <name type="scientific">Sphingobacterium tenebrionis</name>
    <dbReference type="NCBI Taxonomy" id="3111775"/>
    <lineage>
        <taxon>Bacteria</taxon>
        <taxon>Pseudomonadati</taxon>
        <taxon>Bacteroidota</taxon>
        <taxon>Sphingobacteriia</taxon>
        <taxon>Sphingobacteriales</taxon>
        <taxon>Sphingobacteriaceae</taxon>
        <taxon>Sphingobacterium</taxon>
    </lineage>
</organism>
<keyword evidence="2 8" id="KW-0813">Transport</keyword>
<comment type="subcellular location">
    <subcellularLocation>
        <location evidence="1 8">Cell outer membrane</location>
        <topology evidence="1 8">Multi-pass membrane protein</topology>
    </subcellularLocation>
</comment>
<evidence type="ECO:0000256" key="4">
    <source>
        <dbReference type="ARBA" id="ARBA00022692"/>
    </source>
</evidence>
<reference evidence="13 14" key="1">
    <citation type="submission" date="2024-01" db="EMBL/GenBank/DDBJ databases">
        <title>Sphingobacterium tenebrionis sp. nov., a novel endophyte isolated from tenebrio molitor intestines.</title>
        <authorList>
            <person name="Zhang C."/>
        </authorList>
    </citation>
    <scope>NUCLEOTIDE SEQUENCE [LARGE SCALE GENOMIC DNA]</scope>
    <source>
        <strain evidence="13 14">PU5-4</strain>
    </source>
</reference>
<dbReference type="SUPFAM" id="SSF49464">
    <property type="entry name" value="Carboxypeptidase regulatory domain-like"/>
    <property type="match status" value="1"/>
</dbReference>
<dbReference type="Pfam" id="PF13715">
    <property type="entry name" value="CarbopepD_reg_2"/>
    <property type="match status" value="1"/>
</dbReference>
<name>A0ABU8I3M2_9SPHI</name>
<keyword evidence="6 8" id="KW-0472">Membrane</keyword>
<evidence type="ECO:0000256" key="1">
    <source>
        <dbReference type="ARBA" id="ARBA00004571"/>
    </source>
</evidence>
<sequence length="1020" mass="112845">MKQRLLSLIFVMTCLVGVAFAQNRQVSGKVTSASDGAPLSGVSVTVAGSTTGTQTDADGDYTISAANESTLIFSYIGYETQRARVGEKTTVNVAMVASDNAIEEVLVTTAYGIKRSAASTGYSNQTLDSKALTEGKVVNLVTGLQSKVAGLQVNLLNNGVNPSTRVVLRGNRSLLGNNQALIVIDGTPVPNSMLAALNPNDIESTTVLKGANAANIYGSEGVNGVLIITTKKGAKGSAVINFSNTTSLESVSFLPKMQDKFGNGYDLETYVPYENTSWGPKYDGSEVVVGPTLVNGNEWKLPYSYIKDEKMNFWDLGTTIQNDVSVSGGDDNGTYYASFQDVVLKGIVPKDKNRRTGGRFNASRKFGNLTSSFNLNYAYQNPDMTVSGVYDNLLNVPQNVPITQLKDWQNNEFATPDGYFSGYYINPYFGIDNNRRNTRQETFNGNLELKYDFADWLSATYRLGNYAFNTNYKEYNAKVAYTKAYDRPTDNPGSVTDRSDNVNRLNSDIFVQAQKKVSDFDLGFILGNTVRTDYTKFNSITANALVVPGLYNVSNRLGEATVGSDYTKRTTVGLFGQIDVNYKDMLYLSVSGRNDWTSVLDETKRSYFYPGVSLSFIASEAFPSIKETTPINFLKLYASGNRTANVNLGAYNLQTAFDIAPGFPYGNRPGFTVGNTFANPDLKPEFVNSYEGGIQLGMFNDRLNFEGTYAYSISDGQIIPISTSWATGYDRAYVNAGTVTNNTIELSLRGTPVLTNDWKWDIGMNFTHYDNKVTDLYQGLDEIPLGGYANSAYVYAVKGEAYPVIKTTAYERDPQGRIVVDKETGYPVRAAAMKIMGQTNAPKNFGLNTSVRYKELTLAAQLDYRTGNVFYNRVGNTNNFTGLSWESAQYDRQPFVIPNSVYLENGNYIENTSIKTQDGGFEYWYNQHNTIQENYVKDASFLKLREVSLTYSLPYRWLENQKVVKRASIGLVGRNLFMWLPKENIYTDPEFSFTDGNSQGISDMINPPTRIYGFNLNITF</sequence>
<evidence type="ECO:0000313" key="13">
    <source>
        <dbReference type="EMBL" id="MEI5984034.1"/>
    </source>
</evidence>
<evidence type="ECO:0000256" key="2">
    <source>
        <dbReference type="ARBA" id="ARBA00022448"/>
    </source>
</evidence>
<protein>
    <submittedName>
        <fullName evidence="13">SusC/RagA family TonB-linked outer membrane protein</fullName>
    </submittedName>
</protein>
<comment type="similarity">
    <text evidence="8 9">Belongs to the TonB-dependent receptor family.</text>
</comment>
<evidence type="ECO:0000256" key="6">
    <source>
        <dbReference type="ARBA" id="ARBA00023136"/>
    </source>
</evidence>
<dbReference type="NCBIfam" id="TIGR04056">
    <property type="entry name" value="OMP_RagA_SusC"/>
    <property type="match status" value="1"/>
</dbReference>
<dbReference type="EMBL" id="JAYLLN010000005">
    <property type="protein sequence ID" value="MEI5984034.1"/>
    <property type="molecule type" value="Genomic_DNA"/>
</dbReference>
<dbReference type="Pfam" id="PF00593">
    <property type="entry name" value="TonB_dep_Rec_b-barrel"/>
    <property type="match status" value="1"/>
</dbReference>
<dbReference type="Gene3D" id="2.40.170.20">
    <property type="entry name" value="TonB-dependent receptor, beta-barrel domain"/>
    <property type="match status" value="1"/>
</dbReference>
<keyword evidence="4 8" id="KW-0812">Transmembrane</keyword>
<evidence type="ECO:0000256" key="9">
    <source>
        <dbReference type="RuleBase" id="RU003357"/>
    </source>
</evidence>
<dbReference type="InterPro" id="IPR012910">
    <property type="entry name" value="Plug_dom"/>
</dbReference>
<dbReference type="Pfam" id="PF07715">
    <property type="entry name" value="Plug"/>
    <property type="match status" value="1"/>
</dbReference>
<feature type="domain" description="TonB-dependent receptor plug" evidence="12">
    <location>
        <begin position="119"/>
        <end position="225"/>
    </location>
</feature>
<dbReference type="InterPro" id="IPR000531">
    <property type="entry name" value="Beta-barrel_TonB"/>
</dbReference>
<keyword evidence="7 8" id="KW-0998">Cell outer membrane</keyword>
<evidence type="ECO:0000256" key="3">
    <source>
        <dbReference type="ARBA" id="ARBA00022452"/>
    </source>
</evidence>
<dbReference type="InterPro" id="IPR039426">
    <property type="entry name" value="TonB-dep_rcpt-like"/>
</dbReference>
<keyword evidence="3 8" id="KW-1134">Transmembrane beta strand</keyword>
<feature type="domain" description="TonB-dependent receptor-like beta-barrel" evidence="11">
    <location>
        <begin position="412"/>
        <end position="781"/>
    </location>
</feature>
<dbReference type="Gene3D" id="2.60.40.1120">
    <property type="entry name" value="Carboxypeptidase-like, regulatory domain"/>
    <property type="match status" value="1"/>
</dbReference>
<evidence type="ECO:0000313" key="14">
    <source>
        <dbReference type="Proteomes" id="UP001363035"/>
    </source>
</evidence>
<evidence type="ECO:0000256" key="5">
    <source>
        <dbReference type="ARBA" id="ARBA00023077"/>
    </source>
</evidence>
<dbReference type="PROSITE" id="PS52016">
    <property type="entry name" value="TONB_DEPENDENT_REC_3"/>
    <property type="match status" value="1"/>
</dbReference>
<feature type="signal peptide" evidence="10">
    <location>
        <begin position="1"/>
        <end position="21"/>
    </location>
</feature>
<keyword evidence="10" id="KW-0732">Signal</keyword>
<dbReference type="SUPFAM" id="SSF56935">
    <property type="entry name" value="Porins"/>
    <property type="match status" value="1"/>
</dbReference>
<dbReference type="InterPro" id="IPR008969">
    <property type="entry name" value="CarboxyPept-like_regulatory"/>
</dbReference>
<comment type="caution">
    <text evidence="13">The sequence shown here is derived from an EMBL/GenBank/DDBJ whole genome shotgun (WGS) entry which is preliminary data.</text>
</comment>
<evidence type="ECO:0000259" key="12">
    <source>
        <dbReference type="Pfam" id="PF07715"/>
    </source>
</evidence>
<keyword evidence="14" id="KW-1185">Reference proteome</keyword>
<evidence type="ECO:0000259" key="11">
    <source>
        <dbReference type="Pfam" id="PF00593"/>
    </source>
</evidence>
<evidence type="ECO:0000256" key="7">
    <source>
        <dbReference type="ARBA" id="ARBA00023237"/>
    </source>
</evidence>
<feature type="chain" id="PRO_5046394935" evidence="10">
    <location>
        <begin position="22"/>
        <end position="1020"/>
    </location>
</feature>
<dbReference type="InterPro" id="IPR023996">
    <property type="entry name" value="TonB-dep_OMP_SusC/RagA"/>
</dbReference>
<accession>A0ABU8I3M2</accession>
<dbReference type="InterPro" id="IPR037066">
    <property type="entry name" value="Plug_dom_sf"/>
</dbReference>
<dbReference type="RefSeq" id="WP_336557296.1">
    <property type="nucleotide sequence ID" value="NZ_JAYLLN010000005.1"/>
</dbReference>
<dbReference type="Gene3D" id="2.170.130.10">
    <property type="entry name" value="TonB-dependent receptor, plug domain"/>
    <property type="match status" value="1"/>
</dbReference>
<keyword evidence="5 9" id="KW-0798">TonB box</keyword>
<evidence type="ECO:0000256" key="10">
    <source>
        <dbReference type="SAM" id="SignalP"/>
    </source>
</evidence>